<dbReference type="eggNOG" id="KOG0008">
    <property type="taxonomic scope" value="Eukaryota"/>
</dbReference>
<dbReference type="PRINTS" id="PR00503">
    <property type="entry name" value="BROMODOMAIN"/>
</dbReference>
<dbReference type="InterPro" id="IPR036427">
    <property type="entry name" value="Bromodomain-like_sf"/>
</dbReference>
<dbReference type="GO" id="GO:0005669">
    <property type="term" value="C:transcription factor TFIID complex"/>
    <property type="evidence" value="ECO:0007669"/>
    <property type="project" value="InterPro"/>
</dbReference>
<dbReference type="GO" id="GO:0017025">
    <property type="term" value="F:TBP-class protein binding"/>
    <property type="evidence" value="ECO:0007669"/>
    <property type="project" value="InterPro"/>
</dbReference>
<organism evidence="4">
    <name type="scientific">Guillardia theta (strain CCMP2712)</name>
    <name type="common">Cryptophyte</name>
    <dbReference type="NCBI Taxonomy" id="905079"/>
    <lineage>
        <taxon>Eukaryota</taxon>
        <taxon>Cryptophyceae</taxon>
        <taxon>Pyrenomonadales</taxon>
        <taxon>Geminigeraceae</taxon>
        <taxon>Guillardia</taxon>
    </lineage>
</organism>
<evidence type="ECO:0000256" key="2">
    <source>
        <dbReference type="PROSITE-ProRule" id="PRU00035"/>
    </source>
</evidence>
<dbReference type="OrthoDB" id="21449at2759"/>
<feature type="domain" description="Bromo" evidence="3">
    <location>
        <begin position="30"/>
        <end position="100"/>
    </location>
</feature>
<dbReference type="PROSITE" id="PS50014">
    <property type="entry name" value="BROMODOMAIN_2"/>
    <property type="match status" value="1"/>
</dbReference>
<dbReference type="GO" id="GO:0004402">
    <property type="term" value="F:histone acetyltransferase activity"/>
    <property type="evidence" value="ECO:0007669"/>
    <property type="project" value="InterPro"/>
</dbReference>
<dbReference type="HOGENOM" id="CLU_1891263_0_0_1"/>
<dbReference type="SUPFAM" id="SSF47370">
    <property type="entry name" value="Bromodomain"/>
    <property type="match status" value="1"/>
</dbReference>
<dbReference type="PANTHER" id="PTHR13900">
    <property type="entry name" value="TRANSCRIPTION INITIATION FACTOR TFIID"/>
    <property type="match status" value="1"/>
</dbReference>
<dbReference type="GO" id="GO:0016251">
    <property type="term" value="F:RNA polymerase II general transcription initiation factor activity"/>
    <property type="evidence" value="ECO:0007669"/>
    <property type="project" value="InterPro"/>
</dbReference>
<protein>
    <recommendedName>
        <fullName evidence="3">Bromo domain-containing protein</fullName>
    </recommendedName>
</protein>
<dbReference type="GO" id="GO:0051123">
    <property type="term" value="P:RNA polymerase II preinitiation complex assembly"/>
    <property type="evidence" value="ECO:0007669"/>
    <property type="project" value="TreeGrafter"/>
</dbReference>
<dbReference type="PaxDb" id="55529-EKX30747"/>
<dbReference type="Gene3D" id="1.20.920.10">
    <property type="entry name" value="Bromodomain-like"/>
    <property type="match status" value="1"/>
</dbReference>
<feature type="non-terminal residue" evidence="4">
    <location>
        <position position="135"/>
    </location>
</feature>
<name>L1I3W2_GUITC</name>
<dbReference type="PANTHER" id="PTHR13900:SF0">
    <property type="entry name" value="TRANSCRIPTION INITIATION FACTOR TFIID SUBUNIT 1"/>
    <property type="match status" value="1"/>
</dbReference>
<dbReference type="EMBL" id="JH993606">
    <property type="protein sequence ID" value="EKX30747.1"/>
    <property type="molecule type" value="Genomic_DNA"/>
</dbReference>
<dbReference type="KEGG" id="gtt:GUITHDRAFT_123034"/>
<accession>L1I3W2</accession>
<dbReference type="GeneID" id="17287467"/>
<dbReference type="AlphaFoldDB" id="L1I3W2"/>
<sequence length="135" mass="15669">AKCVRGIKRRRQDPLSFLNSIFQTANEAMKSNPKSLPFRSPVDTKTNPNYRKVIKKPIDLNIIRTRIDESLYKSKDEYMADVDLMVENCKTYNVADMMLVHDVMELKNICQGVLRSRKKEIAEAEAMIQISEIFK</sequence>
<dbReference type="InterPro" id="IPR040240">
    <property type="entry name" value="TAF1"/>
</dbReference>
<gene>
    <name evidence="4" type="ORF">GUITHDRAFT_123034</name>
</gene>
<dbReference type="SMART" id="SM00297">
    <property type="entry name" value="BROMO"/>
    <property type="match status" value="1"/>
</dbReference>
<proteinExistence type="predicted"/>
<evidence type="ECO:0000259" key="3">
    <source>
        <dbReference type="PROSITE" id="PS50014"/>
    </source>
</evidence>
<dbReference type="RefSeq" id="XP_005817727.1">
    <property type="nucleotide sequence ID" value="XM_005817670.1"/>
</dbReference>
<evidence type="ECO:0000256" key="1">
    <source>
        <dbReference type="ARBA" id="ARBA00023117"/>
    </source>
</evidence>
<dbReference type="CDD" id="cd04369">
    <property type="entry name" value="Bromodomain"/>
    <property type="match status" value="1"/>
</dbReference>
<dbReference type="InterPro" id="IPR018359">
    <property type="entry name" value="Bromodomain_CS"/>
</dbReference>
<keyword evidence="1 2" id="KW-0103">Bromodomain</keyword>
<dbReference type="InterPro" id="IPR001487">
    <property type="entry name" value="Bromodomain"/>
</dbReference>
<dbReference type="PROSITE" id="PS00633">
    <property type="entry name" value="BROMODOMAIN_1"/>
    <property type="match status" value="1"/>
</dbReference>
<evidence type="ECO:0000313" key="4">
    <source>
        <dbReference type="EMBL" id="EKX30747.1"/>
    </source>
</evidence>
<reference evidence="4" key="1">
    <citation type="journal article" date="2012" name="Nature">
        <title>Algal genomes reveal evolutionary mosaicism and the fate of nucleomorphs.</title>
        <authorList>
            <consortium name="DOE Joint Genome Institute"/>
            <person name="Curtis B.A."/>
            <person name="Tanifuji G."/>
            <person name="Burki F."/>
            <person name="Gruber A."/>
            <person name="Irimia M."/>
            <person name="Maruyama S."/>
            <person name="Arias M.C."/>
            <person name="Ball S.G."/>
            <person name="Gile G.H."/>
            <person name="Hirakawa Y."/>
            <person name="Hopkins J.F."/>
            <person name="Kuo A."/>
            <person name="Rensing S.A."/>
            <person name="Schmutz J."/>
            <person name="Symeonidi A."/>
            <person name="Elias M."/>
            <person name="Eveleigh R.J."/>
            <person name="Herman E.K."/>
            <person name="Klute M.J."/>
            <person name="Nakayama T."/>
            <person name="Obornik M."/>
            <person name="Reyes-Prieto A."/>
            <person name="Armbrust E.V."/>
            <person name="Aves S.J."/>
            <person name="Beiko R.G."/>
            <person name="Coutinho P."/>
            <person name="Dacks J.B."/>
            <person name="Durnford D.G."/>
            <person name="Fast N.M."/>
            <person name="Green B.R."/>
            <person name="Grisdale C.J."/>
            <person name="Hempel F."/>
            <person name="Henrissat B."/>
            <person name="Hoppner M.P."/>
            <person name="Ishida K."/>
            <person name="Kim E."/>
            <person name="Koreny L."/>
            <person name="Kroth P.G."/>
            <person name="Liu Y."/>
            <person name="Malik S.B."/>
            <person name="Maier U.G."/>
            <person name="McRose D."/>
            <person name="Mock T."/>
            <person name="Neilson J.A."/>
            <person name="Onodera N.T."/>
            <person name="Poole A.M."/>
            <person name="Pritham E.J."/>
            <person name="Richards T.A."/>
            <person name="Rocap G."/>
            <person name="Roy S.W."/>
            <person name="Sarai C."/>
            <person name="Schaack S."/>
            <person name="Shirato S."/>
            <person name="Slamovits C.H."/>
            <person name="Spencer D.F."/>
            <person name="Suzuki S."/>
            <person name="Worden A.Z."/>
            <person name="Zauner S."/>
            <person name="Barry K."/>
            <person name="Bell C."/>
            <person name="Bharti A.K."/>
            <person name="Crow J.A."/>
            <person name="Grimwood J."/>
            <person name="Kramer R."/>
            <person name="Lindquist E."/>
            <person name="Lucas S."/>
            <person name="Salamov A."/>
            <person name="McFadden G.I."/>
            <person name="Lane C.E."/>
            <person name="Keeling P.J."/>
            <person name="Gray M.W."/>
            <person name="Grigoriev I.V."/>
            <person name="Archibald J.M."/>
        </authorList>
    </citation>
    <scope>NUCLEOTIDE SEQUENCE</scope>
    <source>
        <strain evidence="4">CCMP2712</strain>
    </source>
</reference>
<dbReference type="Pfam" id="PF00439">
    <property type="entry name" value="Bromodomain"/>
    <property type="match status" value="1"/>
</dbReference>